<dbReference type="EMBL" id="JACHIT010000001">
    <property type="protein sequence ID" value="MBB5913985.1"/>
    <property type="molecule type" value="Genomic_DNA"/>
</dbReference>
<feature type="transmembrane region" description="Helical" evidence="1">
    <location>
        <begin position="84"/>
        <end position="106"/>
    </location>
</feature>
<dbReference type="InterPro" id="IPR025962">
    <property type="entry name" value="SdpI/YhfL"/>
</dbReference>
<feature type="transmembrane region" description="Helical" evidence="1">
    <location>
        <begin position="6"/>
        <end position="26"/>
    </location>
</feature>
<name>A0A7W9PDF0_9NOCA</name>
<keyword evidence="3" id="KW-1185">Reference proteome</keyword>
<keyword evidence="1" id="KW-0472">Membrane</keyword>
<evidence type="ECO:0000256" key="1">
    <source>
        <dbReference type="SAM" id="Phobius"/>
    </source>
</evidence>
<accession>A0A7W9PDF0</accession>
<reference evidence="2 3" key="1">
    <citation type="submission" date="2020-08" db="EMBL/GenBank/DDBJ databases">
        <title>Sequencing the genomes of 1000 actinobacteria strains.</title>
        <authorList>
            <person name="Klenk H.-P."/>
        </authorList>
    </citation>
    <scope>NUCLEOTIDE SEQUENCE [LARGE SCALE GENOMIC DNA]</scope>
    <source>
        <strain evidence="2 3">DSM 43582</strain>
    </source>
</reference>
<dbReference type="Pfam" id="PF13630">
    <property type="entry name" value="SdpI"/>
    <property type="match status" value="1"/>
</dbReference>
<comment type="caution">
    <text evidence="2">The sequence shown here is derived from an EMBL/GenBank/DDBJ whole genome shotgun (WGS) entry which is preliminary data.</text>
</comment>
<sequence>MVGVFVVALILFVLAAVAVVTGVLGLTGSLPPNRFFGVHTEDALSTEETFRIANRVAAPTSFGAGVLLAVGGVIALLASPVVGIVGAVLAAVIALFILGAGANAAAGAIAGLVPQTGACGGACGACSLRDACEPAT</sequence>
<dbReference type="Proteomes" id="UP000540412">
    <property type="component" value="Unassembled WGS sequence"/>
</dbReference>
<dbReference type="AlphaFoldDB" id="A0A7W9PDF0"/>
<evidence type="ECO:0000313" key="3">
    <source>
        <dbReference type="Proteomes" id="UP000540412"/>
    </source>
</evidence>
<evidence type="ECO:0000313" key="2">
    <source>
        <dbReference type="EMBL" id="MBB5913985.1"/>
    </source>
</evidence>
<gene>
    <name evidence="2" type="ORF">BJY24_002852</name>
</gene>
<feature type="transmembrane region" description="Helical" evidence="1">
    <location>
        <begin position="56"/>
        <end position="78"/>
    </location>
</feature>
<protein>
    <submittedName>
        <fullName evidence="2">Putative membrane protein</fullName>
    </submittedName>
</protein>
<keyword evidence="1" id="KW-0812">Transmembrane</keyword>
<dbReference type="RefSeq" id="WP_306307766.1">
    <property type="nucleotide sequence ID" value="NZ_JACHIT010000001.1"/>
</dbReference>
<proteinExistence type="predicted"/>
<organism evidence="2 3">
    <name type="scientific">Nocardia transvalensis</name>
    <dbReference type="NCBI Taxonomy" id="37333"/>
    <lineage>
        <taxon>Bacteria</taxon>
        <taxon>Bacillati</taxon>
        <taxon>Actinomycetota</taxon>
        <taxon>Actinomycetes</taxon>
        <taxon>Mycobacteriales</taxon>
        <taxon>Nocardiaceae</taxon>
        <taxon>Nocardia</taxon>
    </lineage>
</organism>
<keyword evidence="1" id="KW-1133">Transmembrane helix</keyword>